<dbReference type="InterPro" id="IPR010982">
    <property type="entry name" value="Lambda_DNA-bd_dom_sf"/>
</dbReference>
<dbReference type="OrthoDB" id="5756154at2"/>
<dbReference type="InterPro" id="IPR025997">
    <property type="entry name" value="SBP_2_dom"/>
</dbReference>
<accession>A0A1X1BX97</accession>
<evidence type="ECO:0000259" key="4">
    <source>
        <dbReference type="PROSITE" id="PS50932"/>
    </source>
</evidence>
<evidence type="ECO:0000256" key="3">
    <source>
        <dbReference type="ARBA" id="ARBA00023163"/>
    </source>
</evidence>
<dbReference type="EMBL" id="MLFN01000019">
    <property type="protein sequence ID" value="ORM53328.1"/>
    <property type="molecule type" value="Genomic_DNA"/>
</dbReference>
<sequence>MSLKEIARRAGVGLATVDRVLNERGGVSPLTVRKVLQAARESGMKRILPEEHRQPWQIEVLISSNDAFFFRQLAQDFIEAAMHPGYRRLTLHRTFVPEAQHERLAQRIMAGSETRDGLIVFAHAHPAIYAALVHCQARGVPVITLVTDLPDAARLCHVGIDQQKAGRTAGQLMGKMLQQPGEVLVVSGRMDYTAHRERIDGFRDVLSARFPHLHLREVLAAEENRDVISKLLEKQLIQGGNLRGIYNTGLGNTEIGQALARHRRLNQCVWIAHELYSTTRTLLAQQSLALTLDQNTRQHAQLALQLMLNYMEQGEKPEIYATGKVEFVIYTSENSV</sequence>
<evidence type="ECO:0000256" key="2">
    <source>
        <dbReference type="ARBA" id="ARBA00023125"/>
    </source>
</evidence>
<dbReference type="InterPro" id="IPR028082">
    <property type="entry name" value="Peripla_BP_I"/>
</dbReference>
<dbReference type="CDD" id="cd01392">
    <property type="entry name" value="HTH_LacI"/>
    <property type="match status" value="1"/>
</dbReference>
<keyword evidence="2" id="KW-0238">DNA-binding</keyword>
<dbReference type="Gene3D" id="3.40.50.2300">
    <property type="match status" value="2"/>
</dbReference>
<reference evidence="5 6" key="1">
    <citation type="journal article" date="2017" name="Antonie Van Leeuwenhoek">
        <title>Phylogenomic resolution of the bacterial genus Pantoea and its relationship with Erwinia and Tatumella.</title>
        <authorList>
            <person name="Palmer M."/>
            <person name="Steenkamp E.T."/>
            <person name="Coetzee M.P."/>
            <person name="Chan W.Y."/>
            <person name="van Zyl E."/>
            <person name="De Maayer P."/>
            <person name="Coutinho T.A."/>
            <person name="Blom J."/>
            <person name="Smits T.H."/>
            <person name="Duffy B."/>
            <person name="Venter S.N."/>
        </authorList>
    </citation>
    <scope>NUCLEOTIDE SEQUENCE [LARGE SCALE GENOMIC DNA]</scope>
    <source>
        <strain evidence="5 6">LMG 24534</strain>
    </source>
</reference>
<keyword evidence="3" id="KW-0804">Transcription</keyword>
<name>A0A1X1BX97_9GAMM</name>
<dbReference type="PANTHER" id="PTHR30146:SF152">
    <property type="entry name" value="TRANSCRIPTIONAL REGULATORY PROTEIN"/>
    <property type="match status" value="1"/>
</dbReference>
<dbReference type="SUPFAM" id="SSF47413">
    <property type="entry name" value="lambda repressor-like DNA-binding domains"/>
    <property type="match status" value="1"/>
</dbReference>
<dbReference type="GO" id="GO:0055085">
    <property type="term" value="P:transmembrane transport"/>
    <property type="evidence" value="ECO:0007669"/>
    <property type="project" value="UniProtKB-ARBA"/>
</dbReference>
<keyword evidence="1" id="KW-0805">Transcription regulation</keyword>
<gene>
    <name evidence="5" type="ORF">HA41_08935</name>
</gene>
<protein>
    <submittedName>
        <fullName evidence="5">Transcriptional regulator</fullName>
    </submittedName>
</protein>
<feature type="domain" description="HTH lacI-type" evidence="4">
    <location>
        <begin position="1"/>
        <end position="43"/>
    </location>
</feature>
<evidence type="ECO:0000313" key="5">
    <source>
        <dbReference type="EMBL" id="ORM53328.1"/>
    </source>
</evidence>
<dbReference type="Pfam" id="PF13407">
    <property type="entry name" value="Peripla_BP_4"/>
    <property type="match status" value="1"/>
</dbReference>
<evidence type="ECO:0000256" key="1">
    <source>
        <dbReference type="ARBA" id="ARBA00023015"/>
    </source>
</evidence>
<dbReference type="SUPFAM" id="SSF53822">
    <property type="entry name" value="Periplasmic binding protein-like I"/>
    <property type="match status" value="1"/>
</dbReference>
<proteinExistence type="predicted"/>
<evidence type="ECO:0000313" key="6">
    <source>
        <dbReference type="Proteomes" id="UP000193933"/>
    </source>
</evidence>
<organism evidence="5 6">
    <name type="scientific">Pantoea conspicua</name>
    <dbReference type="NCBI Taxonomy" id="472705"/>
    <lineage>
        <taxon>Bacteria</taxon>
        <taxon>Pseudomonadati</taxon>
        <taxon>Pseudomonadota</taxon>
        <taxon>Gammaproteobacteria</taxon>
        <taxon>Enterobacterales</taxon>
        <taxon>Erwiniaceae</taxon>
        <taxon>Pantoea</taxon>
    </lineage>
</organism>
<dbReference type="PROSITE" id="PS00356">
    <property type="entry name" value="HTH_LACI_1"/>
    <property type="match status" value="1"/>
</dbReference>
<dbReference type="Pfam" id="PF00356">
    <property type="entry name" value="LacI"/>
    <property type="match status" value="1"/>
</dbReference>
<comment type="caution">
    <text evidence="5">The sequence shown here is derived from an EMBL/GenBank/DDBJ whole genome shotgun (WGS) entry which is preliminary data.</text>
</comment>
<dbReference type="RefSeq" id="WP_094120516.1">
    <property type="nucleotide sequence ID" value="NZ_MLFN01000019.1"/>
</dbReference>
<dbReference type="Gene3D" id="1.10.260.40">
    <property type="entry name" value="lambda repressor-like DNA-binding domains"/>
    <property type="match status" value="1"/>
</dbReference>
<dbReference type="PROSITE" id="PS50932">
    <property type="entry name" value="HTH_LACI_2"/>
    <property type="match status" value="1"/>
</dbReference>
<dbReference type="PANTHER" id="PTHR30146">
    <property type="entry name" value="LACI-RELATED TRANSCRIPTIONAL REPRESSOR"/>
    <property type="match status" value="1"/>
</dbReference>
<dbReference type="SMART" id="SM00354">
    <property type="entry name" value="HTH_LACI"/>
    <property type="match status" value="1"/>
</dbReference>
<dbReference type="InterPro" id="IPR000843">
    <property type="entry name" value="HTH_LacI"/>
</dbReference>
<dbReference type="Proteomes" id="UP000193933">
    <property type="component" value="Unassembled WGS sequence"/>
</dbReference>
<dbReference type="AlphaFoldDB" id="A0A1X1BX97"/>
<dbReference type="GO" id="GO:0000976">
    <property type="term" value="F:transcription cis-regulatory region binding"/>
    <property type="evidence" value="ECO:0007669"/>
    <property type="project" value="TreeGrafter"/>
</dbReference>
<keyword evidence="6" id="KW-1185">Reference proteome</keyword>
<dbReference type="GO" id="GO:0003700">
    <property type="term" value="F:DNA-binding transcription factor activity"/>
    <property type="evidence" value="ECO:0007669"/>
    <property type="project" value="TreeGrafter"/>
</dbReference>
<dbReference type="CDD" id="cd06307">
    <property type="entry name" value="PBP1_sugar_binding"/>
    <property type="match status" value="1"/>
</dbReference>